<comment type="caution">
    <text evidence="7">The sequence shown here is derived from an EMBL/GenBank/DDBJ whole genome shotgun (WGS) entry which is preliminary data.</text>
</comment>
<dbReference type="GO" id="GO:0006508">
    <property type="term" value="P:proteolysis"/>
    <property type="evidence" value="ECO:0007669"/>
    <property type="project" value="UniProtKB-KW"/>
</dbReference>
<dbReference type="EMBL" id="AJAQ01000045">
    <property type="protein sequence ID" value="EOH88591.1"/>
    <property type="molecule type" value="Genomic_DNA"/>
</dbReference>
<evidence type="ECO:0000256" key="2">
    <source>
        <dbReference type="ARBA" id="ARBA00010266"/>
    </source>
</evidence>
<dbReference type="SMART" id="SM00047">
    <property type="entry name" value="LYZ2"/>
    <property type="match status" value="1"/>
</dbReference>
<proteinExistence type="inferred from homology"/>
<keyword evidence="4" id="KW-0378">Hydrolase</keyword>
<dbReference type="Gene3D" id="3.90.1720.10">
    <property type="entry name" value="endopeptidase domain like (from Nostoc punctiforme)"/>
    <property type="match status" value="1"/>
</dbReference>
<dbReference type="Proteomes" id="UP000013782">
    <property type="component" value="Unassembled WGS sequence"/>
</dbReference>
<dbReference type="PATRIC" id="fig|1158607.3.peg.4390"/>
<evidence type="ECO:0000313" key="7">
    <source>
        <dbReference type="EMBL" id="EOH88591.1"/>
    </source>
</evidence>
<sequence>MTYAMVRPWGGGNPPQYDCSAAVITALRAGGFIDNSGGNYGNTSTLQLNTMPKIARQISRGECRRGDIFLANPTDPNGAYSHTGIFLDNNTIIHCNYGAGTISTTPANGYMGSQPHYYWRLNNGTSGGDGFYTLGPIVNSGHSISQDNIQKVINYSQQYNLKPSFLIAQLFIESHWGNSNVGRNDKNWSGISEPFKAPADLGINMTRGSARLEGGYYVRFATLNDFFSAYTFVLSKRNGLYNVEGTTSIEDYCRGLFKVHGAKADFASIGYQSYRTLLVSTYNTINSQNPGKLEAIDSANFDNGSYSTEGEIEMKCLYQVDGKDAVFYFDGKEVRALTHGDEMKVLQDIYYANNGKALPFFNWTSSCPWHWRLKGILERKKEY</sequence>
<reference evidence="7 8" key="1">
    <citation type="submission" date="2013-02" db="EMBL/GenBank/DDBJ databases">
        <title>The Genome Sequence of Enterococcus pallens BAA-351.</title>
        <authorList>
            <consortium name="The Broad Institute Genome Sequencing Platform"/>
            <consortium name="The Broad Institute Genome Sequencing Center for Infectious Disease"/>
            <person name="Earl A.M."/>
            <person name="Gilmore M.S."/>
            <person name="Lebreton F."/>
            <person name="Walker B."/>
            <person name="Young S.K."/>
            <person name="Zeng Q."/>
            <person name="Gargeya S."/>
            <person name="Fitzgerald M."/>
            <person name="Haas B."/>
            <person name="Abouelleil A."/>
            <person name="Alvarado L."/>
            <person name="Arachchi H.M."/>
            <person name="Berlin A.M."/>
            <person name="Chapman S.B."/>
            <person name="Dewar J."/>
            <person name="Goldberg J."/>
            <person name="Griggs A."/>
            <person name="Gujja S."/>
            <person name="Hansen M."/>
            <person name="Howarth C."/>
            <person name="Imamovic A."/>
            <person name="Larimer J."/>
            <person name="McCowan C."/>
            <person name="Murphy C."/>
            <person name="Neiman D."/>
            <person name="Pearson M."/>
            <person name="Priest M."/>
            <person name="Roberts A."/>
            <person name="Saif S."/>
            <person name="Shea T."/>
            <person name="Sisk P."/>
            <person name="Sykes S."/>
            <person name="Wortman J."/>
            <person name="Nusbaum C."/>
            <person name="Birren B."/>
        </authorList>
    </citation>
    <scope>NUCLEOTIDE SEQUENCE [LARGE SCALE GENOMIC DNA]</scope>
    <source>
        <strain evidence="7 8">ATCC BAA-351</strain>
    </source>
</reference>
<gene>
    <name evidence="7" type="ORF">UAU_04410</name>
</gene>
<dbReference type="eggNOG" id="COG3772">
    <property type="taxonomic scope" value="Bacteria"/>
</dbReference>
<feature type="domain" description="NlpC/P60" evidence="6">
    <location>
        <begin position="1"/>
        <end position="130"/>
    </location>
</feature>
<dbReference type="AlphaFoldDB" id="R2S6W5"/>
<organism evidence="7 8">
    <name type="scientific">Enterococcus pallens ATCC BAA-351</name>
    <dbReference type="NCBI Taxonomy" id="1158607"/>
    <lineage>
        <taxon>Bacteria</taxon>
        <taxon>Bacillati</taxon>
        <taxon>Bacillota</taxon>
        <taxon>Bacilli</taxon>
        <taxon>Lactobacillales</taxon>
        <taxon>Enterococcaceae</taxon>
        <taxon>Enterococcus</taxon>
    </lineage>
</organism>
<keyword evidence="8" id="KW-1185">Reference proteome</keyword>
<accession>R2S6W5</accession>
<dbReference type="InterPro" id="IPR008044">
    <property type="entry name" value="Phage_lysin"/>
</dbReference>
<evidence type="ECO:0000256" key="5">
    <source>
        <dbReference type="ARBA" id="ARBA00022807"/>
    </source>
</evidence>
<dbReference type="STRING" id="160454.RV10_GL000429"/>
<dbReference type="GO" id="GO:0008234">
    <property type="term" value="F:cysteine-type peptidase activity"/>
    <property type="evidence" value="ECO:0007669"/>
    <property type="project" value="UniProtKB-KW"/>
</dbReference>
<dbReference type="InterPro" id="IPR000064">
    <property type="entry name" value="NLP_P60_dom"/>
</dbReference>
<keyword evidence="3" id="KW-0645">Protease</keyword>
<comment type="similarity">
    <text evidence="1">Belongs to the peptidase C40 family.</text>
</comment>
<dbReference type="Gene3D" id="1.10.530.10">
    <property type="match status" value="1"/>
</dbReference>
<dbReference type="InterPro" id="IPR002901">
    <property type="entry name" value="MGlyc_endo_b_GlcNAc-like_dom"/>
</dbReference>
<evidence type="ECO:0000313" key="8">
    <source>
        <dbReference type="Proteomes" id="UP000013782"/>
    </source>
</evidence>
<evidence type="ECO:0000256" key="1">
    <source>
        <dbReference type="ARBA" id="ARBA00007074"/>
    </source>
</evidence>
<evidence type="ECO:0000259" key="6">
    <source>
        <dbReference type="PROSITE" id="PS51935"/>
    </source>
</evidence>
<dbReference type="PROSITE" id="PS51935">
    <property type="entry name" value="NLPC_P60"/>
    <property type="match status" value="1"/>
</dbReference>
<dbReference type="Pfam" id="PF05382">
    <property type="entry name" value="Amidase_5"/>
    <property type="match status" value="1"/>
</dbReference>
<dbReference type="HOGENOM" id="CLU_651720_0_0_9"/>
<comment type="similarity">
    <text evidence="2">Belongs to the glycosyl hydrolase 73 family.</text>
</comment>
<dbReference type="SUPFAM" id="SSF54001">
    <property type="entry name" value="Cysteine proteinases"/>
    <property type="match status" value="1"/>
</dbReference>
<protein>
    <recommendedName>
        <fullName evidence="6">NlpC/P60 domain-containing protein</fullName>
    </recommendedName>
</protein>
<evidence type="ECO:0000256" key="4">
    <source>
        <dbReference type="ARBA" id="ARBA00022801"/>
    </source>
</evidence>
<dbReference type="GO" id="GO:0004040">
    <property type="term" value="F:amidase activity"/>
    <property type="evidence" value="ECO:0007669"/>
    <property type="project" value="InterPro"/>
</dbReference>
<keyword evidence="5" id="KW-0788">Thiol protease</keyword>
<evidence type="ECO:0000256" key="3">
    <source>
        <dbReference type="ARBA" id="ARBA00022670"/>
    </source>
</evidence>
<dbReference type="Pfam" id="PF01832">
    <property type="entry name" value="Glucosaminidase"/>
    <property type="match status" value="1"/>
</dbReference>
<dbReference type="eggNOG" id="COG0791">
    <property type="taxonomic scope" value="Bacteria"/>
</dbReference>
<dbReference type="InterPro" id="IPR038765">
    <property type="entry name" value="Papain-like_cys_pep_sf"/>
</dbReference>
<name>R2S6W5_9ENTE</name>